<dbReference type="InterPro" id="IPR038499">
    <property type="entry name" value="BRO1_sf"/>
</dbReference>
<protein>
    <recommendedName>
        <fullName evidence="2">BRO1 domain-containing protein</fullName>
    </recommendedName>
</protein>
<dbReference type="OrthoDB" id="1909455at2759"/>
<dbReference type="FunCoup" id="A0A2K1L2A0">
    <property type="interactions" value="663"/>
</dbReference>
<evidence type="ECO:0000313" key="4">
    <source>
        <dbReference type="EnsemblPlants" id="Pp3c2_19570V3.1"/>
    </source>
</evidence>
<name>A0A2K1L2A0_PHYPA</name>
<gene>
    <name evidence="4" type="primary">LOC112278930</name>
    <name evidence="3" type="ORF">PHYPA_002939</name>
</gene>
<organism evidence="3">
    <name type="scientific">Physcomitrium patens</name>
    <name type="common">Spreading-leaved earth moss</name>
    <name type="synonym">Physcomitrella patens</name>
    <dbReference type="NCBI Taxonomy" id="3218"/>
    <lineage>
        <taxon>Eukaryota</taxon>
        <taxon>Viridiplantae</taxon>
        <taxon>Streptophyta</taxon>
        <taxon>Embryophyta</taxon>
        <taxon>Bryophyta</taxon>
        <taxon>Bryophytina</taxon>
        <taxon>Bryopsida</taxon>
        <taxon>Funariidae</taxon>
        <taxon>Funariales</taxon>
        <taxon>Funariaceae</taxon>
        <taxon>Physcomitrium</taxon>
    </lineage>
</organism>
<dbReference type="PROSITE" id="PS51180">
    <property type="entry name" value="BRO1"/>
    <property type="match status" value="1"/>
</dbReference>
<dbReference type="Proteomes" id="UP000006727">
    <property type="component" value="Chromosome 2"/>
</dbReference>
<proteinExistence type="inferred from homology"/>
<dbReference type="Gene3D" id="1.25.40.280">
    <property type="entry name" value="alix/aip1 like domains"/>
    <property type="match status" value="1"/>
</dbReference>
<dbReference type="KEGG" id="ppp:112278930"/>
<dbReference type="Gramene" id="Pp3c2_19570V3.5">
    <property type="protein sequence ID" value="Pp3c2_19570V3.5"/>
    <property type="gene ID" value="Pp3c2_19570"/>
</dbReference>
<dbReference type="EMBL" id="ABEU02000002">
    <property type="protein sequence ID" value="PNR60146.1"/>
    <property type="molecule type" value="Genomic_DNA"/>
</dbReference>
<evidence type="ECO:0000313" key="5">
    <source>
        <dbReference type="Proteomes" id="UP000006727"/>
    </source>
</evidence>
<dbReference type="CDD" id="cd09034">
    <property type="entry name" value="BRO1_Alix_like"/>
    <property type="match status" value="1"/>
</dbReference>
<feature type="domain" description="BRO1" evidence="2">
    <location>
        <begin position="26"/>
        <end position="488"/>
    </location>
</feature>
<dbReference type="PANTHER" id="PTHR23032:SF13">
    <property type="entry name" value="BRO1 DOMAIN-CONTAINING PROTEIN BROX"/>
    <property type="match status" value="1"/>
</dbReference>
<dbReference type="SMART" id="SM01041">
    <property type="entry name" value="BRO1"/>
    <property type="match status" value="1"/>
</dbReference>
<dbReference type="EnsemblPlants" id="Pp3c2_19570V3.5">
    <property type="protein sequence ID" value="Pp3c2_19570V3.5"/>
    <property type="gene ID" value="Pp3c2_19570"/>
</dbReference>
<accession>A0A2K1L2A0</accession>
<dbReference type="AlphaFoldDB" id="A0A2K1L2A0"/>
<dbReference type="RefSeq" id="XP_024368622.1">
    <property type="nucleotide sequence ID" value="XM_024512854.2"/>
</dbReference>
<dbReference type="InterPro" id="IPR038898">
    <property type="entry name" value="BROX"/>
</dbReference>
<sequence length="488" mass="53987">MGCIFSTEAVDDGGVLGIPVQASEVYVFVPGLRNPKHIDLTELLKGYVSAGLAAKLQSLRSQIISIACKSGPAVKIRRRKSLDGSSVEVDLETALNSYLPVLVGLVTGGDKFGSDIEYPWTNVEDEHKETALASGYYELLSVLHLLGMLALQEANLCLTPRPSADGFNPKASEGMCFALHPVFTFGRYISASLSWYSLTDEDKRDAIDILLKAASYFECALSRVLPNISEHIKEKLPAELTEAMLKSLEKQALGQAVELQLGFAISNVKASLAVKRRLACEQVEVWEQAMENLVRVPLAEALRDKHILFVKWKLADAKAAAYYFHGLILDEGYEANAHAEALSCLKAAYAHLKESQKVRTEFSNMEPFTKVPPVWGPMKYLAERIPRETMSKGRIFKDNYSKEKFPASTPKLPEFPIALEADPFNLPPVDPAWKRERGFEGRTSQNRDLPSFLATKKSLSKTQLPVSDLRRAGPMDPALVVSEMVQAR</sequence>
<evidence type="ECO:0000313" key="3">
    <source>
        <dbReference type="EMBL" id="PNR60146.1"/>
    </source>
</evidence>
<reference evidence="3 5" key="2">
    <citation type="journal article" date="2018" name="Plant J.">
        <title>The Physcomitrella patens chromosome-scale assembly reveals moss genome structure and evolution.</title>
        <authorList>
            <person name="Lang D."/>
            <person name="Ullrich K.K."/>
            <person name="Murat F."/>
            <person name="Fuchs J."/>
            <person name="Jenkins J."/>
            <person name="Haas F.B."/>
            <person name="Piednoel M."/>
            <person name="Gundlach H."/>
            <person name="Van Bel M."/>
            <person name="Meyberg R."/>
            <person name="Vives C."/>
            <person name="Morata J."/>
            <person name="Symeonidi A."/>
            <person name="Hiss M."/>
            <person name="Muchero W."/>
            <person name="Kamisugi Y."/>
            <person name="Saleh O."/>
            <person name="Blanc G."/>
            <person name="Decker E.L."/>
            <person name="van Gessel N."/>
            <person name="Grimwood J."/>
            <person name="Hayes R.D."/>
            <person name="Graham S.W."/>
            <person name="Gunter L.E."/>
            <person name="McDaniel S.F."/>
            <person name="Hoernstein S.N.W."/>
            <person name="Larsson A."/>
            <person name="Li F.W."/>
            <person name="Perroud P.F."/>
            <person name="Phillips J."/>
            <person name="Ranjan P."/>
            <person name="Rokshar D.S."/>
            <person name="Rothfels C.J."/>
            <person name="Schneider L."/>
            <person name="Shu S."/>
            <person name="Stevenson D.W."/>
            <person name="Thummler F."/>
            <person name="Tillich M."/>
            <person name="Villarreal Aguilar J.C."/>
            <person name="Widiez T."/>
            <person name="Wong G.K."/>
            <person name="Wymore A."/>
            <person name="Zhang Y."/>
            <person name="Zimmer A.D."/>
            <person name="Quatrano R.S."/>
            <person name="Mayer K.F.X."/>
            <person name="Goodstein D."/>
            <person name="Casacuberta J.M."/>
            <person name="Vandepoele K."/>
            <person name="Reski R."/>
            <person name="Cuming A.C."/>
            <person name="Tuskan G.A."/>
            <person name="Maumus F."/>
            <person name="Salse J."/>
            <person name="Schmutz J."/>
            <person name="Rensing S.A."/>
        </authorList>
    </citation>
    <scope>NUCLEOTIDE SEQUENCE [LARGE SCALE GENOMIC DNA]</scope>
    <source>
        <strain evidence="4 5">cv. Gransden 2004</strain>
    </source>
</reference>
<dbReference type="PANTHER" id="PTHR23032">
    <property type="entry name" value="BRO1 DOMAIN-CONTAINING PROTEIN BROX"/>
    <property type="match status" value="1"/>
</dbReference>
<evidence type="ECO:0000256" key="1">
    <source>
        <dbReference type="ARBA" id="ARBA00008901"/>
    </source>
</evidence>
<dbReference type="OMA" id="EKFHGMA"/>
<dbReference type="GeneID" id="112278930"/>
<reference evidence="3 5" key="1">
    <citation type="journal article" date="2008" name="Science">
        <title>The Physcomitrella genome reveals evolutionary insights into the conquest of land by plants.</title>
        <authorList>
            <person name="Rensing S."/>
            <person name="Lang D."/>
            <person name="Zimmer A."/>
            <person name="Terry A."/>
            <person name="Salamov A."/>
            <person name="Shapiro H."/>
            <person name="Nishiyama T."/>
            <person name="Perroud P.-F."/>
            <person name="Lindquist E."/>
            <person name="Kamisugi Y."/>
            <person name="Tanahashi T."/>
            <person name="Sakakibara K."/>
            <person name="Fujita T."/>
            <person name="Oishi K."/>
            <person name="Shin-I T."/>
            <person name="Kuroki Y."/>
            <person name="Toyoda A."/>
            <person name="Suzuki Y."/>
            <person name="Hashimoto A."/>
            <person name="Yamaguchi K."/>
            <person name="Sugano A."/>
            <person name="Kohara Y."/>
            <person name="Fujiyama A."/>
            <person name="Anterola A."/>
            <person name="Aoki S."/>
            <person name="Ashton N."/>
            <person name="Barbazuk W.B."/>
            <person name="Barker E."/>
            <person name="Bennetzen J."/>
            <person name="Bezanilla M."/>
            <person name="Blankenship R."/>
            <person name="Cho S.H."/>
            <person name="Dutcher S."/>
            <person name="Estelle M."/>
            <person name="Fawcett J.A."/>
            <person name="Gundlach H."/>
            <person name="Hanada K."/>
            <person name="Heyl A."/>
            <person name="Hicks K.A."/>
            <person name="Hugh J."/>
            <person name="Lohr M."/>
            <person name="Mayer K."/>
            <person name="Melkozernov A."/>
            <person name="Murata T."/>
            <person name="Nelson D."/>
            <person name="Pils B."/>
            <person name="Prigge M."/>
            <person name="Reiss B."/>
            <person name="Renner T."/>
            <person name="Rombauts S."/>
            <person name="Rushton P."/>
            <person name="Sanderfoot A."/>
            <person name="Schween G."/>
            <person name="Shiu S.-H."/>
            <person name="Stueber K."/>
            <person name="Theodoulou F.L."/>
            <person name="Tu H."/>
            <person name="Van de Peer Y."/>
            <person name="Verrier P.J."/>
            <person name="Waters E."/>
            <person name="Wood A."/>
            <person name="Yang L."/>
            <person name="Cove D."/>
            <person name="Cuming A."/>
            <person name="Hasebe M."/>
            <person name="Lucas S."/>
            <person name="Mishler D.B."/>
            <person name="Reski R."/>
            <person name="Grigoriev I."/>
            <person name="Quatrano R.S."/>
            <person name="Boore J.L."/>
        </authorList>
    </citation>
    <scope>NUCLEOTIDE SEQUENCE [LARGE SCALE GENOMIC DNA]</scope>
    <source>
        <strain evidence="4 5">cv. Gransden 2004</strain>
    </source>
</reference>
<dbReference type="PaxDb" id="3218-PP1S336_10V6.1"/>
<dbReference type="RefSeq" id="XP_024368621.1">
    <property type="nucleotide sequence ID" value="XM_024512853.2"/>
</dbReference>
<dbReference type="Gramene" id="Pp3c2_19570V3.4">
    <property type="protein sequence ID" value="Pp3c2_19570V3.4"/>
    <property type="gene ID" value="Pp3c2_19570"/>
</dbReference>
<reference evidence="4" key="3">
    <citation type="submission" date="2020-12" db="UniProtKB">
        <authorList>
            <consortium name="EnsemblPlants"/>
        </authorList>
    </citation>
    <scope>IDENTIFICATION</scope>
</reference>
<dbReference type="Gramene" id="Pp3c2_19570V3.1">
    <property type="protein sequence ID" value="Pp3c2_19570V3.1"/>
    <property type="gene ID" value="Pp3c2_19570"/>
</dbReference>
<dbReference type="EnsemblPlants" id="Pp3c2_19570V3.4">
    <property type="protein sequence ID" value="Pp3c2_19570V3.4"/>
    <property type="gene ID" value="Pp3c2_19570"/>
</dbReference>
<evidence type="ECO:0000259" key="2">
    <source>
        <dbReference type="PROSITE" id="PS51180"/>
    </source>
</evidence>
<keyword evidence="5" id="KW-1185">Reference proteome</keyword>
<dbReference type="EnsemblPlants" id="Pp3c2_19570V3.1">
    <property type="protein sequence ID" value="Pp3c2_19570V3.1"/>
    <property type="gene ID" value="Pp3c2_19570"/>
</dbReference>
<comment type="similarity">
    <text evidence="1">Belongs to the BROX family.</text>
</comment>
<dbReference type="InterPro" id="IPR004328">
    <property type="entry name" value="BRO1_dom"/>
</dbReference>
<dbReference type="Pfam" id="PF03097">
    <property type="entry name" value="BRO1"/>
    <property type="match status" value="1"/>
</dbReference>